<dbReference type="SUPFAM" id="SSF52058">
    <property type="entry name" value="L domain-like"/>
    <property type="match status" value="1"/>
</dbReference>
<keyword evidence="9" id="KW-1015">Disulfide bond</keyword>
<dbReference type="InterPro" id="IPR001611">
    <property type="entry name" value="Leu-rich_rpt"/>
</dbReference>
<dbReference type="InterPro" id="IPR032675">
    <property type="entry name" value="LRR_dom_sf"/>
</dbReference>
<dbReference type="PROSITE" id="PS50261">
    <property type="entry name" value="G_PROTEIN_RECEP_F2_4"/>
    <property type="match status" value="1"/>
</dbReference>
<feature type="transmembrane region" description="Helical" evidence="12">
    <location>
        <begin position="766"/>
        <end position="789"/>
    </location>
</feature>
<evidence type="ECO:0000259" key="15">
    <source>
        <dbReference type="PROSITE" id="PS50227"/>
    </source>
</evidence>
<dbReference type="Gene3D" id="2.60.40.10">
    <property type="entry name" value="Immunoglobulins"/>
    <property type="match status" value="1"/>
</dbReference>
<dbReference type="PROSITE" id="PS50227">
    <property type="entry name" value="G_PROTEIN_RECEP_F2_3"/>
    <property type="match status" value="1"/>
</dbReference>
<feature type="region of interest" description="Disordered" evidence="11">
    <location>
        <begin position="1227"/>
        <end position="1246"/>
    </location>
</feature>
<keyword evidence="8 12" id="KW-0472">Membrane</keyword>
<sequence>MKEAWIGLILLISLVPNLTQGEALCPLKCACSKVKPKTQFSFGDLYKLKCGTVDDPIQSLDELSFHTYPNIADVSTLDLSHNEITKIPTNAFYFPNLQKLDLDKNELSVIEPGAFSNLTNLKTLILSNNKISFLSKELFEGLGSLQSLKLGQNALVQLKEGTFVPLSSISKIDLSGNPFLCDCELYWLHEWAYNNSVKLSPGPKCGEPPNVRGQLLQTLHTSSSTSKLKLLEKCDWLVPDEQEFLELRPSNDQLVFEGDSLKLQCRVVNFDVTNDETFMNWSWGGRDPNIVFDQTVQIESKFPKDSGIRESTLLIGHITKNHSGSSLLFVCFSTLLIDHITKNHSGSWQCQFTTGDVTHTITISVIVISGDTKYCPSTTTNDNRGSYTWPKTVVGFTCELPCAVLPDDDYQDEADLATLRATRQCSPEAEWGSVNTSLCPFVEANTRLLQHYARMNLTARVGRGGGGQGDTVVSAARELLNLISNELSSLRDPIDVAFIARALENFVEFVPREKELGSILIDITSAVMRLPKALLLLAEEKEGACSRLVRSVESISPTLQSHPSSLAVEAWKITRESFFGITCSWYSGDVTGRFFLCDASNKTAQLVTRQKVLESSVQVPADLFFQLELRGSHSTSHQLLIVMYETAQLFPRRSPPDGKDVLSSVVGIKLVDIDVTGLSSRISVTVRVPSQSPPSSLNKLPPPIPVWWDEVLGDWRSDGCVLSRSVNELLTFDCDRFGYFGLLEHVQPQVSRGQGPTSPSHGFHPIVYVGTFIGVTCLLTSTLSYITCYTSIAMGEKMKHALIHTWVCMSVFCLVFALGSRQTDVEQTCQWIGVALHYFCLCSLFWMAVTVKVMYKRLPKPKLGSSSSSDDLPHDDIIVVKKPILGVYMVGYGISLIICGLSSAVNMRGYAGQNYCFLSPGPALSAIIIPSIILLVFLGIMCLLVRCIALSHLDSNAQLSDGTQATDLELMEGTGCNLPTERTSLHSVLTPSSQLEDTEHSPLTHLKAFIMVLVIYLLLVVSGALSTMTPQLLYIEELLFSILYCVFCILLGVFVLFFYCFTRTDVRSGWFKKSKPLYRSRNVIDSNNVPLPVLSNSQSLSSSNQMKSIAVDLNGSAHKNDQLGKGTSLGLVVLKQRQPSNDNIINNFYNPHQSTAARKFFKKQRRKQTNTLALRPTHNGCDTLNSSILGGQSKINNTNIHVDLPLRESKDKNLHERSVERYLEDKPLHNNDGTLRSHDTITPGPEYVELDDSQPGRTKMSKCNNSEYSTEEFVTSQVSESGGEREECSCEGVSDPASDLGTDCGRDISTKLSCGSSHAIVSDVSDVSSHLYATVAPEIADSSLERSHRRRAKEATSSLQGKYKIHNDLMGERRKKSNQYKNYSLPRRKRGKQGEEEDKRETCL</sequence>
<comment type="similarity">
    <text evidence="2">Belongs to the G-protein coupled receptor 2 family. Adhesion G-protein coupled receptor (ADGR) subfamily.</text>
</comment>
<keyword evidence="6" id="KW-0677">Repeat</keyword>
<evidence type="ECO:0000256" key="5">
    <source>
        <dbReference type="ARBA" id="ARBA00022729"/>
    </source>
</evidence>
<feature type="transmembrane region" description="Helical" evidence="12">
    <location>
        <begin position="1038"/>
        <end position="1061"/>
    </location>
</feature>
<organism evidence="18">
    <name type="scientific">Cacopsylla melanoneura</name>
    <dbReference type="NCBI Taxonomy" id="428564"/>
    <lineage>
        <taxon>Eukaryota</taxon>
        <taxon>Metazoa</taxon>
        <taxon>Ecdysozoa</taxon>
        <taxon>Arthropoda</taxon>
        <taxon>Hexapoda</taxon>
        <taxon>Insecta</taxon>
        <taxon>Pterygota</taxon>
        <taxon>Neoptera</taxon>
        <taxon>Paraneoptera</taxon>
        <taxon>Hemiptera</taxon>
        <taxon>Sternorrhyncha</taxon>
        <taxon>Psylloidea</taxon>
        <taxon>Psyllidae</taxon>
        <taxon>Psyllinae</taxon>
        <taxon>Cacopsylla</taxon>
    </lineage>
</organism>
<feature type="region of interest" description="Disordered" evidence="11">
    <location>
        <begin position="1342"/>
        <end position="1404"/>
    </location>
</feature>
<dbReference type="PROSITE" id="PS50835">
    <property type="entry name" value="IG_LIKE"/>
    <property type="match status" value="1"/>
</dbReference>
<dbReference type="InterPro" id="IPR017981">
    <property type="entry name" value="GPCR_2-like_7TM"/>
</dbReference>
<dbReference type="InterPro" id="IPR000483">
    <property type="entry name" value="Cys-rich_flank_reg_C"/>
</dbReference>
<evidence type="ECO:0000259" key="17">
    <source>
        <dbReference type="PROSITE" id="PS50835"/>
    </source>
</evidence>
<dbReference type="InterPro" id="IPR001879">
    <property type="entry name" value="GPCR_2_extracellular_dom"/>
</dbReference>
<evidence type="ECO:0000256" key="13">
    <source>
        <dbReference type="SAM" id="SignalP"/>
    </source>
</evidence>
<feature type="signal peptide" evidence="13">
    <location>
        <begin position="1"/>
        <end position="21"/>
    </location>
</feature>
<dbReference type="InterPro" id="IPR057244">
    <property type="entry name" value="GAIN_B"/>
</dbReference>
<dbReference type="Gene3D" id="2.60.220.50">
    <property type="match status" value="1"/>
</dbReference>
<evidence type="ECO:0000256" key="1">
    <source>
        <dbReference type="ARBA" id="ARBA00004141"/>
    </source>
</evidence>
<feature type="transmembrane region" description="Helical" evidence="12">
    <location>
        <begin position="885"/>
        <end position="904"/>
    </location>
</feature>
<dbReference type="InterPro" id="IPR000203">
    <property type="entry name" value="GPS"/>
</dbReference>
<evidence type="ECO:0000256" key="4">
    <source>
        <dbReference type="ARBA" id="ARBA00022692"/>
    </source>
</evidence>
<evidence type="ECO:0000256" key="9">
    <source>
        <dbReference type="ARBA" id="ARBA00023157"/>
    </source>
</evidence>
<evidence type="ECO:0000256" key="7">
    <source>
        <dbReference type="ARBA" id="ARBA00022989"/>
    </source>
</evidence>
<keyword evidence="10 18" id="KW-0675">Receptor</keyword>
<dbReference type="InterPro" id="IPR036179">
    <property type="entry name" value="Ig-like_dom_sf"/>
</dbReference>
<dbReference type="GO" id="GO:0004930">
    <property type="term" value="F:G protein-coupled receptor activity"/>
    <property type="evidence" value="ECO:0007669"/>
    <property type="project" value="InterPro"/>
</dbReference>
<dbReference type="EMBL" id="HBUF01232095">
    <property type="protein sequence ID" value="CAG6673793.1"/>
    <property type="molecule type" value="Transcribed_RNA"/>
</dbReference>
<dbReference type="InterPro" id="IPR017983">
    <property type="entry name" value="GPCR_2_secretin-like_CS"/>
</dbReference>
<feature type="chain" id="PRO_5034995638" evidence="13">
    <location>
        <begin position="22"/>
        <end position="1404"/>
    </location>
</feature>
<dbReference type="SMART" id="SM00409">
    <property type="entry name" value="IG"/>
    <property type="match status" value="1"/>
</dbReference>
<dbReference type="InterPro" id="IPR046338">
    <property type="entry name" value="GAIN_dom_sf"/>
</dbReference>
<feature type="domain" description="Ig-like" evidence="17">
    <location>
        <begin position="239"/>
        <end position="364"/>
    </location>
</feature>
<feature type="transmembrane region" description="Helical" evidence="12">
    <location>
        <begin position="924"/>
        <end position="945"/>
    </location>
</feature>
<keyword evidence="4 12" id="KW-0812">Transmembrane</keyword>
<dbReference type="InterPro" id="IPR003599">
    <property type="entry name" value="Ig_sub"/>
</dbReference>
<proteinExistence type="inferred from homology"/>
<dbReference type="PROSITE" id="PS50221">
    <property type="entry name" value="GAIN_B"/>
    <property type="match status" value="1"/>
</dbReference>
<dbReference type="SUPFAM" id="SSF48726">
    <property type="entry name" value="Immunoglobulin"/>
    <property type="match status" value="1"/>
</dbReference>
<evidence type="ECO:0000256" key="12">
    <source>
        <dbReference type="SAM" id="Phobius"/>
    </source>
</evidence>
<evidence type="ECO:0000256" key="8">
    <source>
        <dbReference type="ARBA" id="ARBA00023136"/>
    </source>
</evidence>
<evidence type="ECO:0000259" key="14">
    <source>
        <dbReference type="PROSITE" id="PS50221"/>
    </source>
</evidence>
<dbReference type="InterPro" id="IPR003591">
    <property type="entry name" value="Leu-rich_rpt_typical-subtyp"/>
</dbReference>
<evidence type="ECO:0000313" key="18">
    <source>
        <dbReference type="EMBL" id="CAG6673793.1"/>
    </source>
</evidence>
<reference evidence="18" key="1">
    <citation type="submission" date="2021-05" db="EMBL/GenBank/DDBJ databases">
        <authorList>
            <person name="Alioto T."/>
            <person name="Alioto T."/>
            <person name="Gomez Garrido J."/>
        </authorList>
    </citation>
    <scope>NUCLEOTIDE SEQUENCE</scope>
</reference>
<dbReference type="SMART" id="SM00082">
    <property type="entry name" value="LRRCT"/>
    <property type="match status" value="1"/>
</dbReference>
<feature type="domain" description="G-protein coupled receptors family 2 profile 2" evidence="16">
    <location>
        <begin position="763"/>
        <end position="1063"/>
    </location>
</feature>
<name>A0A8D8SQ51_9HEMI</name>
<dbReference type="InterPro" id="IPR013783">
    <property type="entry name" value="Ig-like_fold"/>
</dbReference>
<dbReference type="GO" id="GO:0007166">
    <property type="term" value="P:cell surface receptor signaling pathway"/>
    <property type="evidence" value="ECO:0007669"/>
    <property type="project" value="InterPro"/>
</dbReference>
<evidence type="ECO:0000256" key="3">
    <source>
        <dbReference type="ARBA" id="ARBA00022614"/>
    </source>
</evidence>
<dbReference type="SMART" id="SM00369">
    <property type="entry name" value="LRR_TYP"/>
    <property type="match status" value="4"/>
</dbReference>
<evidence type="ECO:0000259" key="16">
    <source>
        <dbReference type="PROSITE" id="PS50261"/>
    </source>
</evidence>
<feature type="transmembrane region" description="Helical" evidence="12">
    <location>
        <begin position="1008"/>
        <end position="1026"/>
    </location>
</feature>
<keyword evidence="7 12" id="KW-1133">Transmembrane helix</keyword>
<dbReference type="PROSITE" id="PS51450">
    <property type="entry name" value="LRR"/>
    <property type="match status" value="3"/>
</dbReference>
<accession>A0A8D8SQ51</accession>
<feature type="domain" description="GAIN-B" evidence="14">
    <location>
        <begin position="595"/>
        <end position="750"/>
    </location>
</feature>
<comment type="subcellular location">
    <subcellularLocation>
        <location evidence="1">Membrane</location>
        <topology evidence="1">Multi-pass membrane protein</topology>
    </subcellularLocation>
</comment>
<dbReference type="InterPro" id="IPR058808">
    <property type="entry name" value="GAIN_ADGRA2/3"/>
</dbReference>
<keyword evidence="5 13" id="KW-0732">Signal</keyword>
<dbReference type="PANTHER" id="PTHR45930:SF4">
    <property type="entry name" value="ADHESION G PROTEIN-COUPLED RECEPTOR A3"/>
    <property type="match status" value="1"/>
</dbReference>
<dbReference type="PANTHER" id="PTHR45930">
    <property type="entry name" value="G-PROTEIN COUPLED RECEPTOR 124-LIKE PROTEIN"/>
    <property type="match status" value="1"/>
</dbReference>
<dbReference type="PROSITE" id="PS00650">
    <property type="entry name" value="G_PROTEIN_RECEP_F2_2"/>
    <property type="match status" value="1"/>
</dbReference>
<evidence type="ECO:0000256" key="10">
    <source>
        <dbReference type="ARBA" id="ARBA00023170"/>
    </source>
</evidence>
<protein>
    <submittedName>
        <fullName evidence="18">Adhesion G protein-coupled receptor A3</fullName>
    </submittedName>
</protein>
<dbReference type="InterPro" id="IPR051963">
    <property type="entry name" value="Adhesion_GPCR_A"/>
</dbReference>
<evidence type="ECO:0000256" key="11">
    <source>
        <dbReference type="SAM" id="MobiDB-lite"/>
    </source>
</evidence>
<dbReference type="Gene3D" id="3.80.10.10">
    <property type="entry name" value="Ribonuclease Inhibitor"/>
    <property type="match status" value="2"/>
</dbReference>
<feature type="transmembrane region" description="Helical" evidence="12">
    <location>
        <begin position="831"/>
        <end position="855"/>
    </location>
</feature>
<dbReference type="Pfam" id="PF01825">
    <property type="entry name" value="GPS"/>
    <property type="match status" value="1"/>
</dbReference>
<dbReference type="Gene3D" id="1.20.1070.10">
    <property type="entry name" value="Rhodopsin 7-helix transmembrane proteins"/>
    <property type="match status" value="1"/>
</dbReference>
<dbReference type="InterPro" id="IPR007110">
    <property type="entry name" value="Ig-like_dom"/>
</dbReference>
<feature type="transmembrane region" description="Helical" evidence="12">
    <location>
        <begin position="801"/>
        <end position="819"/>
    </location>
</feature>
<dbReference type="Pfam" id="PF26588">
    <property type="entry name" value="GAIN_ADGRA3"/>
    <property type="match status" value="1"/>
</dbReference>
<feature type="region of interest" description="Disordered" evidence="11">
    <location>
        <begin position="1277"/>
        <end position="1296"/>
    </location>
</feature>
<feature type="compositionally biased region" description="Basic and acidic residues" evidence="11">
    <location>
        <begin position="1392"/>
        <end position="1404"/>
    </location>
</feature>
<feature type="domain" description="G-protein coupled receptors family 2 profile 1" evidence="15">
    <location>
        <begin position="349"/>
        <end position="443"/>
    </location>
</feature>
<dbReference type="GO" id="GO:0005886">
    <property type="term" value="C:plasma membrane"/>
    <property type="evidence" value="ECO:0007669"/>
    <property type="project" value="TreeGrafter"/>
</dbReference>
<evidence type="ECO:0000256" key="6">
    <source>
        <dbReference type="ARBA" id="ARBA00022737"/>
    </source>
</evidence>
<evidence type="ECO:0000256" key="2">
    <source>
        <dbReference type="ARBA" id="ARBA00007343"/>
    </source>
</evidence>
<feature type="compositionally biased region" description="Basic and acidic residues" evidence="11">
    <location>
        <begin position="1227"/>
        <end position="1239"/>
    </location>
</feature>
<keyword evidence="3" id="KW-0433">Leucine-rich repeat</keyword>
<dbReference type="Pfam" id="PF13855">
    <property type="entry name" value="LRR_8"/>
    <property type="match status" value="1"/>
</dbReference>